<reference evidence="4 5" key="1">
    <citation type="submission" date="2024-09" db="EMBL/GenBank/DDBJ databases">
        <authorList>
            <person name="Sun Q."/>
            <person name="Mori K."/>
        </authorList>
    </citation>
    <scope>NUCLEOTIDE SEQUENCE [LARGE SCALE GENOMIC DNA]</scope>
    <source>
        <strain evidence="4 5">CECT 7682</strain>
    </source>
</reference>
<evidence type="ECO:0000313" key="4">
    <source>
        <dbReference type="EMBL" id="MFB9210578.1"/>
    </source>
</evidence>
<dbReference type="CDD" id="cd17546">
    <property type="entry name" value="REC_hyHK_CKI1_RcsC-like"/>
    <property type="match status" value="1"/>
</dbReference>
<feature type="domain" description="Response regulatory" evidence="3">
    <location>
        <begin position="2"/>
        <end position="117"/>
    </location>
</feature>
<accession>A0ABV5J190</accession>
<evidence type="ECO:0000256" key="2">
    <source>
        <dbReference type="PROSITE-ProRule" id="PRU00169"/>
    </source>
</evidence>
<keyword evidence="5" id="KW-1185">Reference proteome</keyword>
<protein>
    <submittedName>
        <fullName evidence="4">Response regulator</fullName>
    </submittedName>
</protein>
<dbReference type="SUPFAM" id="SSF52172">
    <property type="entry name" value="CheY-like"/>
    <property type="match status" value="1"/>
</dbReference>
<gene>
    <name evidence="4" type="ORF">ACFFUR_02070</name>
</gene>
<name>A0ABV5J190_9BACT</name>
<dbReference type="EMBL" id="JBHMEW010000008">
    <property type="protein sequence ID" value="MFB9210578.1"/>
    <property type="molecule type" value="Genomic_DNA"/>
</dbReference>
<evidence type="ECO:0000256" key="1">
    <source>
        <dbReference type="ARBA" id="ARBA00022553"/>
    </source>
</evidence>
<dbReference type="InterPro" id="IPR050956">
    <property type="entry name" value="2C_system_His_kinase"/>
</dbReference>
<evidence type="ECO:0000259" key="3">
    <source>
        <dbReference type="PROSITE" id="PS50110"/>
    </source>
</evidence>
<dbReference type="PANTHER" id="PTHR43719">
    <property type="entry name" value="TWO-COMPONENT HISTIDINE KINASE"/>
    <property type="match status" value="1"/>
</dbReference>
<proteinExistence type="predicted"/>
<dbReference type="SMART" id="SM00448">
    <property type="entry name" value="REC"/>
    <property type="match status" value="1"/>
</dbReference>
<dbReference type="Pfam" id="PF00072">
    <property type="entry name" value="Response_reg"/>
    <property type="match status" value="1"/>
</dbReference>
<evidence type="ECO:0000313" key="5">
    <source>
        <dbReference type="Proteomes" id="UP001589654"/>
    </source>
</evidence>
<dbReference type="InterPro" id="IPR001789">
    <property type="entry name" value="Sig_transdc_resp-reg_receiver"/>
</dbReference>
<dbReference type="RefSeq" id="WP_290246828.1">
    <property type="nucleotide sequence ID" value="NZ_JAUFQT010000001.1"/>
</dbReference>
<keyword evidence="1 2" id="KW-0597">Phosphoprotein</keyword>
<dbReference type="PROSITE" id="PS50110">
    <property type="entry name" value="RESPONSE_REGULATORY"/>
    <property type="match status" value="1"/>
</dbReference>
<feature type="modified residue" description="4-aspartylphosphate" evidence="2">
    <location>
        <position position="52"/>
    </location>
</feature>
<comment type="caution">
    <text evidence="4">The sequence shown here is derived from an EMBL/GenBank/DDBJ whole genome shotgun (WGS) entry which is preliminary data.</text>
</comment>
<sequence length="123" mass="13595">MNILIVEDDPVNRLVLTFFLEEKSQNVIVAENGKEGLEVFNGKQDFDIIITDIMMPEIDGISMAREIRNGKKHPEIPIIAITAGGFKSSEIPDSPFSRLLSKPISLADLPQKMCELIGQGAIE</sequence>
<dbReference type="Gene3D" id="3.40.50.2300">
    <property type="match status" value="1"/>
</dbReference>
<dbReference type="Proteomes" id="UP001589654">
    <property type="component" value="Unassembled WGS sequence"/>
</dbReference>
<organism evidence="4 5">
    <name type="scientific">Echinicola jeungdonensis</name>
    <dbReference type="NCBI Taxonomy" id="709343"/>
    <lineage>
        <taxon>Bacteria</taxon>
        <taxon>Pseudomonadati</taxon>
        <taxon>Bacteroidota</taxon>
        <taxon>Cytophagia</taxon>
        <taxon>Cytophagales</taxon>
        <taxon>Cyclobacteriaceae</taxon>
        <taxon>Echinicola</taxon>
    </lineage>
</organism>
<dbReference type="InterPro" id="IPR011006">
    <property type="entry name" value="CheY-like_superfamily"/>
</dbReference>
<dbReference type="PANTHER" id="PTHR43719:SF28">
    <property type="entry name" value="PEROXIDE STRESS-ACTIVATED HISTIDINE KINASE MAK1-RELATED"/>
    <property type="match status" value="1"/>
</dbReference>